<gene>
    <name evidence="1" type="ORF">L2E82_17311</name>
</gene>
<dbReference type="Proteomes" id="UP001055811">
    <property type="component" value="Linkage Group LG03"/>
</dbReference>
<reference evidence="2" key="1">
    <citation type="journal article" date="2022" name="Mol. Ecol. Resour.">
        <title>The genomes of chicory, endive, great burdock and yacon provide insights into Asteraceae palaeo-polyploidization history and plant inulin production.</title>
        <authorList>
            <person name="Fan W."/>
            <person name="Wang S."/>
            <person name="Wang H."/>
            <person name="Wang A."/>
            <person name="Jiang F."/>
            <person name="Liu H."/>
            <person name="Zhao H."/>
            <person name="Xu D."/>
            <person name="Zhang Y."/>
        </authorList>
    </citation>
    <scope>NUCLEOTIDE SEQUENCE [LARGE SCALE GENOMIC DNA]</scope>
    <source>
        <strain evidence="2">cv. Punajuju</strain>
    </source>
</reference>
<protein>
    <submittedName>
        <fullName evidence="1">Uncharacterized protein</fullName>
    </submittedName>
</protein>
<evidence type="ECO:0000313" key="2">
    <source>
        <dbReference type="Proteomes" id="UP001055811"/>
    </source>
</evidence>
<reference evidence="1 2" key="2">
    <citation type="journal article" date="2022" name="Mol. Ecol. Resour.">
        <title>The genomes of chicory, endive, great burdock and yacon provide insights into Asteraceae paleo-polyploidization history and plant inulin production.</title>
        <authorList>
            <person name="Fan W."/>
            <person name="Wang S."/>
            <person name="Wang H."/>
            <person name="Wang A."/>
            <person name="Jiang F."/>
            <person name="Liu H."/>
            <person name="Zhao H."/>
            <person name="Xu D."/>
            <person name="Zhang Y."/>
        </authorList>
    </citation>
    <scope>NUCLEOTIDE SEQUENCE [LARGE SCALE GENOMIC DNA]</scope>
    <source>
        <strain evidence="2">cv. Punajuju</strain>
        <tissue evidence="1">Leaves</tissue>
    </source>
</reference>
<comment type="caution">
    <text evidence="1">The sequence shown here is derived from an EMBL/GenBank/DDBJ whole genome shotgun (WGS) entry which is preliminary data.</text>
</comment>
<proteinExistence type="predicted"/>
<evidence type="ECO:0000313" key="1">
    <source>
        <dbReference type="EMBL" id="KAI3767223.1"/>
    </source>
</evidence>
<keyword evidence="2" id="KW-1185">Reference proteome</keyword>
<name>A0ACB9F8W1_CICIN</name>
<dbReference type="EMBL" id="CM042011">
    <property type="protein sequence ID" value="KAI3767223.1"/>
    <property type="molecule type" value="Genomic_DNA"/>
</dbReference>
<accession>A0ACB9F8W1</accession>
<sequence>MKGSSLDANIPDPGTVPLPNSPKQPNEPNSTYKAPDINNDILGPPNFTAISFNEPSRCNLGNSSKQRKLNKSSRPTVYVSMNPRNLVDDFDLNVAVSNHSASCNRLEYSSSSSIEVKKIIQIGNRVGFKIDDGAYGIVDEVLGKIPSGEEHQKEHRSLIQLKKKVDELEMEAERRQLSDAERAFWRDDKAK</sequence>
<organism evidence="1 2">
    <name type="scientific">Cichorium intybus</name>
    <name type="common">Chicory</name>
    <dbReference type="NCBI Taxonomy" id="13427"/>
    <lineage>
        <taxon>Eukaryota</taxon>
        <taxon>Viridiplantae</taxon>
        <taxon>Streptophyta</taxon>
        <taxon>Embryophyta</taxon>
        <taxon>Tracheophyta</taxon>
        <taxon>Spermatophyta</taxon>
        <taxon>Magnoliopsida</taxon>
        <taxon>eudicotyledons</taxon>
        <taxon>Gunneridae</taxon>
        <taxon>Pentapetalae</taxon>
        <taxon>asterids</taxon>
        <taxon>campanulids</taxon>
        <taxon>Asterales</taxon>
        <taxon>Asteraceae</taxon>
        <taxon>Cichorioideae</taxon>
        <taxon>Cichorieae</taxon>
        <taxon>Cichoriinae</taxon>
        <taxon>Cichorium</taxon>
    </lineage>
</organism>